<feature type="domain" description="Plastocyanin-like" evidence="11">
    <location>
        <begin position="89"/>
        <end position="168"/>
    </location>
</feature>
<dbReference type="InterPro" id="IPR002355">
    <property type="entry name" value="Cu_oxidase_Cu_BS"/>
</dbReference>
<proteinExistence type="inferred from homology"/>
<evidence type="ECO:0000256" key="4">
    <source>
        <dbReference type="ARBA" id="ARBA00022737"/>
    </source>
</evidence>
<evidence type="ECO:0000259" key="10">
    <source>
        <dbReference type="Pfam" id="PF07731"/>
    </source>
</evidence>
<keyword evidence="3 8" id="KW-0732">Signal</keyword>
<keyword evidence="5" id="KW-0560">Oxidoreductase</keyword>
<evidence type="ECO:0000259" key="9">
    <source>
        <dbReference type="Pfam" id="PF00394"/>
    </source>
</evidence>
<evidence type="ECO:0000313" key="13">
    <source>
        <dbReference type="Proteomes" id="UP000237481"/>
    </source>
</evidence>
<evidence type="ECO:0008006" key="14">
    <source>
        <dbReference type="Google" id="ProtNLM"/>
    </source>
</evidence>
<keyword evidence="2" id="KW-0479">Metal-binding</keyword>
<comment type="caution">
    <text evidence="12">The sequence shown here is derived from an EMBL/GenBank/DDBJ whole genome shotgun (WGS) entry which is preliminary data.</text>
</comment>
<evidence type="ECO:0000256" key="1">
    <source>
        <dbReference type="ARBA" id="ARBA00010609"/>
    </source>
</evidence>
<dbReference type="InterPro" id="IPR045087">
    <property type="entry name" value="Cu-oxidase_fam"/>
</dbReference>
<name>A0A2S4KSJ0_9HYPO</name>
<dbReference type="PROSITE" id="PS00079">
    <property type="entry name" value="MULTICOPPER_OXIDASE1"/>
    <property type="match status" value="1"/>
</dbReference>
<dbReference type="InterPro" id="IPR033138">
    <property type="entry name" value="Cu_oxidase_CS"/>
</dbReference>
<evidence type="ECO:0000256" key="5">
    <source>
        <dbReference type="ARBA" id="ARBA00023002"/>
    </source>
</evidence>
<feature type="domain" description="Plastocyanin-like" evidence="10">
    <location>
        <begin position="499"/>
        <end position="622"/>
    </location>
</feature>
<accession>A0A2S4KSJ0</accession>
<dbReference type="PANTHER" id="PTHR11709">
    <property type="entry name" value="MULTI-COPPER OXIDASE"/>
    <property type="match status" value="1"/>
</dbReference>
<dbReference type="Pfam" id="PF07731">
    <property type="entry name" value="Cu-oxidase_2"/>
    <property type="match status" value="1"/>
</dbReference>
<dbReference type="PROSITE" id="PS00080">
    <property type="entry name" value="MULTICOPPER_OXIDASE2"/>
    <property type="match status" value="1"/>
</dbReference>
<dbReference type="InterPro" id="IPR001117">
    <property type="entry name" value="Cu-oxidase_2nd"/>
</dbReference>
<sequence>MGFHVPYLFLSFLLYSTAWTATVKETLRFTWEEGAPNGQSRKLIYTNRRFPGPPLIFNEDDDAEVCSCLPPSTPLSMTWAAFWFLRISKITVVNDMPRNVTVHWHGLAQTGTPWSDGVIGLSQTPILPGQRFVYKFKATPVGTHWYHSHERMSLTDGLYGAILIKPKKEQTGLWSQISNSTDDIRAMAKAAGNPELIVVSDWSRFTSDEYWKVNFESGLQVFCLDSILVNGMGSVYCPPVEFLDAETIPDIKKYGFQPAGQVSDKGCFPIRVPIQGGPWNYVQHPELIPPHMLEGCVPSTGKNATIQVDPADGWISLNFVSAATVAQFVFSIDEHDFWIYEIDGNYVVPRKFVAATMSAGETFSAMMKLDKTPGSYTIRVPDSGATQVISAFANLVYRGSECTSKRSSHPYVSYGGHPLSNFTKNNMYTPYDFDTDHMPPWPPSVRPRSGPADEEYLLVMGRLNASTNYTMNAKYMYPPDFKADHPLLFYPNSTLGTVDENLVIRTKNGSWVDLILQVSTLPGDLAAFEHFMHKHGSKTWRIGFGHGVWNYSSVAEGMKERPQDFNLEDPGYRDSWLTQFSPIPLGGYWSVFRYQVDNPGPWLFHCHIELHQMGGMSIAILDGVDAWPEVPPEYQIDGGCKKGR</sequence>
<evidence type="ECO:0000256" key="7">
    <source>
        <dbReference type="ARBA" id="ARBA00023180"/>
    </source>
</evidence>
<keyword evidence="13" id="KW-1185">Reference proteome</keyword>
<reference evidence="12 13" key="1">
    <citation type="submission" date="2018-01" db="EMBL/GenBank/DDBJ databases">
        <title>Harnessing the power of phylogenomics to disentangle the directionality and signatures of interkingdom host jumping in the parasitic fungal genus Tolypocladium.</title>
        <authorList>
            <person name="Quandt C.A."/>
            <person name="Patterson W."/>
            <person name="Spatafora J.W."/>
        </authorList>
    </citation>
    <scope>NUCLEOTIDE SEQUENCE [LARGE SCALE GENOMIC DNA]</scope>
    <source>
        <strain evidence="12 13">NRBC 100945</strain>
    </source>
</reference>
<dbReference type="PANTHER" id="PTHR11709:SF488">
    <property type="entry name" value="LACCASE-RELATED"/>
    <property type="match status" value="1"/>
</dbReference>
<dbReference type="GO" id="GO:0016491">
    <property type="term" value="F:oxidoreductase activity"/>
    <property type="evidence" value="ECO:0007669"/>
    <property type="project" value="UniProtKB-KW"/>
</dbReference>
<dbReference type="CDD" id="cd13876">
    <property type="entry name" value="CuRO_2_Abr2_like"/>
    <property type="match status" value="1"/>
</dbReference>
<feature type="signal peptide" evidence="8">
    <location>
        <begin position="1"/>
        <end position="20"/>
    </location>
</feature>
<dbReference type="STRING" id="94208.A0A2S4KSJ0"/>
<dbReference type="Pfam" id="PF00394">
    <property type="entry name" value="Cu-oxidase"/>
    <property type="match status" value="1"/>
</dbReference>
<dbReference type="SUPFAM" id="SSF49503">
    <property type="entry name" value="Cupredoxins"/>
    <property type="match status" value="3"/>
</dbReference>
<evidence type="ECO:0000313" key="12">
    <source>
        <dbReference type="EMBL" id="POR33145.1"/>
    </source>
</evidence>
<dbReference type="EMBL" id="PKSG01000729">
    <property type="protein sequence ID" value="POR33145.1"/>
    <property type="molecule type" value="Genomic_DNA"/>
</dbReference>
<evidence type="ECO:0000259" key="11">
    <source>
        <dbReference type="Pfam" id="PF07732"/>
    </source>
</evidence>
<dbReference type="InterPro" id="IPR008972">
    <property type="entry name" value="Cupredoxin"/>
</dbReference>
<feature type="domain" description="Plastocyanin-like" evidence="9">
    <location>
        <begin position="197"/>
        <end position="396"/>
    </location>
</feature>
<dbReference type="Pfam" id="PF07732">
    <property type="entry name" value="Cu-oxidase_3"/>
    <property type="match status" value="1"/>
</dbReference>
<dbReference type="CDD" id="cd13898">
    <property type="entry name" value="CuRO_3_Abr2_like"/>
    <property type="match status" value="1"/>
</dbReference>
<dbReference type="Proteomes" id="UP000237481">
    <property type="component" value="Unassembled WGS sequence"/>
</dbReference>
<evidence type="ECO:0000256" key="2">
    <source>
        <dbReference type="ARBA" id="ARBA00022723"/>
    </source>
</evidence>
<evidence type="ECO:0000256" key="6">
    <source>
        <dbReference type="ARBA" id="ARBA00023008"/>
    </source>
</evidence>
<keyword evidence="7" id="KW-0325">Glycoprotein</keyword>
<feature type="chain" id="PRO_5015465771" description="Laccase-1" evidence="8">
    <location>
        <begin position="21"/>
        <end position="644"/>
    </location>
</feature>
<dbReference type="Gene3D" id="2.60.40.420">
    <property type="entry name" value="Cupredoxins - blue copper proteins"/>
    <property type="match status" value="3"/>
</dbReference>
<gene>
    <name evidence="12" type="ORF">TPAR_06657</name>
</gene>
<protein>
    <recommendedName>
        <fullName evidence="14">Laccase-1</fullName>
    </recommendedName>
</protein>
<comment type="similarity">
    <text evidence="1">Belongs to the multicopper oxidase family.</text>
</comment>
<dbReference type="InterPro" id="IPR011706">
    <property type="entry name" value="Cu-oxidase_C"/>
</dbReference>
<keyword evidence="4" id="KW-0677">Repeat</keyword>
<keyword evidence="6" id="KW-0186">Copper</keyword>
<evidence type="ECO:0000256" key="3">
    <source>
        <dbReference type="ARBA" id="ARBA00022729"/>
    </source>
</evidence>
<organism evidence="12 13">
    <name type="scientific">Tolypocladium paradoxum</name>
    <dbReference type="NCBI Taxonomy" id="94208"/>
    <lineage>
        <taxon>Eukaryota</taxon>
        <taxon>Fungi</taxon>
        <taxon>Dikarya</taxon>
        <taxon>Ascomycota</taxon>
        <taxon>Pezizomycotina</taxon>
        <taxon>Sordariomycetes</taxon>
        <taxon>Hypocreomycetidae</taxon>
        <taxon>Hypocreales</taxon>
        <taxon>Ophiocordycipitaceae</taxon>
        <taxon>Tolypocladium</taxon>
    </lineage>
</organism>
<dbReference type="GO" id="GO:0005507">
    <property type="term" value="F:copper ion binding"/>
    <property type="evidence" value="ECO:0007669"/>
    <property type="project" value="InterPro"/>
</dbReference>
<dbReference type="OrthoDB" id="2121828at2759"/>
<dbReference type="AlphaFoldDB" id="A0A2S4KSJ0"/>
<evidence type="ECO:0000256" key="8">
    <source>
        <dbReference type="SAM" id="SignalP"/>
    </source>
</evidence>
<dbReference type="InterPro" id="IPR011707">
    <property type="entry name" value="Cu-oxidase-like_N"/>
</dbReference>